<name>A0A7C1SDV5_UNCW3</name>
<dbReference type="InterPro" id="IPR024227">
    <property type="entry name" value="DUF3795"/>
</dbReference>
<dbReference type="EMBL" id="DSTU01000004">
    <property type="protein sequence ID" value="HFJ53764.1"/>
    <property type="molecule type" value="Genomic_DNA"/>
</dbReference>
<comment type="caution">
    <text evidence="1">The sequence shown here is derived from an EMBL/GenBank/DDBJ whole genome shotgun (WGS) entry which is preliminary data.</text>
</comment>
<evidence type="ECO:0000313" key="2">
    <source>
        <dbReference type="EMBL" id="HFJ53764.1"/>
    </source>
</evidence>
<organism evidence="1">
    <name type="scientific">candidate division WOR-3 bacterium</name>
    <dbReference type="NCBI Taxonomy" id="2052148"/>
    <lineage>
        <taxon>Bacteria</taxon>
        <taxon>Bacteria division WOR-3</taxon>
    </lineage>
</organism>
<gene>
    <name evidence="1" type="ORF">ENP94_08000</name>
    <name evidence="2" type="ORF">ENS16_03645</name>
</gene>
<sequence>MAEKMIAWCGIDCAQCPAFIGTRTGNQELLTETARKWSTPEWQLKPGDLICDGCVAGGRLVKFCYECPTRECGQKRGVKNCGWCDDYPCAALEQHWARFSLPDQRRNLDEEKRRKESGAQG</sequence>
<proteinExistence type="predicted"/>
<accession>A0A7C1SDV5</accession>
<evidence type="ECO:0000313" key="1">
    <source>
        <dbReference type="EMBL" id="HEA87926.1"/>
    </source>
</evidence>
<protein>
    <submittedName>
        <fullName evidence="1">DUF3795 domain-containing protein</fullName>
    </submittedName>
</protein>
<reference evidence="1" key="1">
    <citation type="journal article" date="2020" name="mSystems">
        <title>Genome- and Community-Level Interaction Insights into Carbon Utilization and Element Cycling Functions of Hydrothermarchaeota in Hydrothermal Sediment.</title>
        <authorList>
            <person name="Zhou Z."/>
            <person name="Liu Y."/>
            <person name="Xu W."/>
            <person name="Pan J."/>
            <person name="Luo Z.H."/>
            <person name="Li M."/>
        </authorList>
    </citation>
    <scope>NUCLEOTIDE SEQUENCE [LARGE SCALE GENOMIC DNA]</scope>
    <source>
        <strain evidence="1">SpSt-265</strain>
        <strain evidence="2">SpSt-465</strain>
    </source>
</reference>
<dbReference type="Pfam" id="PF12675">
    <property type="entry name" value="DUF3795"/>
    <property type="match status" value="1"/>
</dbReference>
<dbReference type="AlphaFoldDB" id="A0A7C1SDV5"/>
<dbReference type="EMBL" id="DSLG01000008">
    <property type="protein sequence ID" value="HEA87926.1"/>
    <property type="molecule type" value="Genomic_DNA"/>
</dbReference>